<evidence type="ECO:0000256" key="10">
    <source>
        <dbReference type="ARBA" id="ARBA00024221"/>
    </source>
</evidence>
<dbReference type="AlphaFoldDB" id="A0AAV4DCC8"/>
<dbReference type="PANTHER" id="PTHR45780">
    <property type="entry name" value="ETHANOLAMINE-PHOSPHATE CYTIDYLYLTRANSFERASE"/>
    <property type="match status" value="1"/>
</dbReference>
<keyword evidence="5 14" id="KW-0548">Nucleotidyltransferase</keyword>
<keyword evidence="7" id="KW-0594">Phospholipid biosynthesis</keyword>
<dbReference type="SUPFAM" id="SSF52374">
    <property type="entry name" value="Nucleotidylyl transferase"/>
    <property type="match status" value="2"/>
</dbReference>
<keyword evidence="3" id="KW-0444">Lipid biosynthesis</keyword>
<organism evidence="14 15">
    <name type="scientific">Plakobranchus ocellatus</name>
    <dbReference type="NCBI Taxonomy" id="259542"/>
    <lineage>
        <taxon>Eukaryota</taxon>
        <taxon>Metazoa</taxon>
        <taxon>Spiralia</taxon>
        <taxon>Lophotrochozoa</taxon>
        <taxon>Mollusca</taxon>
        <taxon>Gastropoda</taxon>
        <taxon>Heterobranchia</taxon>
        <taxon>Euthyneura</taxon>
        <taxon>Panpulmonata</taxon>
        <taxon>Sacoglossa</taxon>
        <taxon>Placobranchoidea</taxon>
        <taxon>Plakobranchidae</taxon>
        <taxon>Plakobranchus</taxon>
    </lineage>
</organism>
<dbReference type="Gene3D" id="3.40.50.620">
    <property type="entry name" value="HUPs"/>
    <property type="match status" value="2"/>
</dbReference>
<evidence type="ECO:0000256" key="3">
    <source>
        <dbReference type="ARBA" id="ARBA00022516"/>
    </source>
</evidence>
<protein>
    <recommendedName>
        <fullName evidence="10">ethanolamine-phosphate cytidylyltransferase</fullName>
        <ecNumber evidence="10">2.7.7.14</ecNumber>
    </recommendedName>
    <alternativeName>
        <fullName evidence="11">CTP:phosphoethanolamine cytidylyltransferase</fullName>
    </alternativeName>
</protein>
<comment type="pathway">
    <text evidence="9">Phospholipid metabolism; phosphatidylethanolamine biosynthesis; phosphatidylethanolamine from ethanolamine: step 2/3.</text>
</comment>
<evidence type="ECO:0000259" key="13">
    <source>
        <dbReference type="Pfam" id="PF01467"/>
    </source>
</evidence>
<dbReference type="GO" id="GO:0004306">
    <property type="term" value="F:ethanolamine-phosphate cytidylyltransferase activity"/>
    <property type="evidence" value="ECO:0007669"/>
    <property type="project" value="UniProtKB-EC"/>
</dbReference>
<accession>A0AAV4DCC8</accession>
<gene>
    <name evidence="14" type="ORF">PoB_006829100</name>
</gene>
<dbReference type="InterPro" id="IPR044608">
    <property type="entry name" value="Ect1/PCYT2"/>
</dbReference>
<feature type="domain" description="Cytidyltransferase-like" evidence="13">
    <location>
        <begin position="35"/>
        <end position="132"/>
    </location>
</feature>
<dbReference type="InterPro" id="IPR014729">
    <property type="entry name" value="Rossmann-like_a/b/a_fold"/>
</dbReference>
<comment type="caution">
    <text evidence="14">The sequence shown here is derived from an EMBL/GenBank/DDBJ whole genome shotgun (WGS) entry which is preliminary data.</text>
</comment>
<feature type="region of interest" description="Disordered" evidence="12">
    <location>
        <begin position="373"/>
        <end position="404"/>
    </location>
</feature>
<dbReference type="PANTHER" id="PTHR45780:SF2">
    <property type="entry name" value="ETHANOLAMINE-PHOSPHATE CYTIDYLYLTRANSFERASE"/>
    <property type="match status" value="1"/>
</dbReference>
<reference evidence="14 15" key="1">
    <citation type="journal article" date="2021" name="Elife">
        <title>Chloroplast acquisition without the gene transfer in kleptoplastic sea slugs, Plakobranchus ocellatus.</title>
        <authorList>
            <person name="Maeda T."/>
            <person name="Takahashi S."/>
            <person name="Yoshida T."/>
            <person name="Shimamura S."/>
            <person name="Takaki Y."/>
            <person name="Nagai Y."/>
            <person name="Toyoda A."/>
            <person name="Suzuki Y."/>
            <person name="Arimoto A."/>
            <person name="Ishii H."/>
            <person name="Satoh N."/>
            <person name="Nishiyama T."/>
            <person name="Hasebe M."/>
            <person name="Maruyama T."/>
            <person name="Minagawa J."/>
            <person name="Obokata J."/>
            <person name="Shigenobu S."/>
        </authorList>
    </citation>
    <scope>NUCLEOTIDE SEQUENCE [LARGE SCALE GENOMIC DNA]</scope>
</reference>
<evidence type="ECO:0000256" key="6">
    <source>
        <dbReference type="ARBA" id="ARBA00023098"/>
    </source>
</evidence>
<dbReference type="GO" id="GO:0005737">
    <property type="term" value="C:cytoplasm"/>
    <property type="evidence" value="ECO:0007669"/>
    <property type="project" value="TreeGrafter"/>
</dbReference>
<dbReference type="Proteomes" id="UP000735302">
    <property type="component" value="Unassembled WGS sequence"/>
</dbReference>
<keyword evidence="8" id="KW-1208">Phospholipid metabolism</keyword>
<evidence type="ECO:0000256" key="9">
    <source>
        <dbReference type="ARBA" id="ARBA00024191"/>
    </source>
</evidence>
<evidence type="ECO:0000256" key="1">
    <source>
        <dbReference type="ARBA" id="ARBA00005189"/>
    </source>
</evidence>
<evidence type="ECO:0000256" key="8">
    <source>
        <dbReference type="ARBA" id="ARBA00023264"/>
    </source>
</evidence>
<dbReference type="InterPro" id="IPR004821">
    <property type="entry name" value="Cyt_trans-like"/>
</dbReference>
<comment type="similarity">
    <text evidence="2">Belongs to the cytidylyltransferase family.</text>
</comment>
<evidence type="ECO:0000256" key="11">
    <source>
        <dbReference type="ARBA" id="ARBA00031473"/>
    </source>
</evidence>
<evidence type="ECO:0000256" key="2">
    <source>
        <dbReference type="ARBA" id="ARBA00010101"/>
    </source>
</evidence>
<evidence type="ECO:0000313" key="14">
    <source>
        <dbReference type="EMBL" id="GFO41786.1"/>
    </source>
</evidence>
<dbReference type="GO" id="GO:0006646">
    <property type="term" value="P:phosphatidylethanolamine biosynthetic process"/>
    <property type="evidence" value="ECO:0007669"/>
    <property type="project" value="InterPro"/>
</dbReference>
<feature type="compositionally biased region" description="Basic residues" evidence="12">
    <location>
        <begin position="373"/>
        <end position="385"/>
    </location>
</feature>
<dbReference type="NCBIfam" id="TIGR00125">
    <property type="entry name" value="cyt_tran_rel"/>
    <property type="match status" value="2"/>
</dbReference>
<evidence type="ECO:0000256" key="12">
    <source>
        <dbReference type="SAM" id="MobiDB-lite"/>
    </source>
</evidence>
<evidence type="ECO:0000256" key="5">
    <source>
        <dbReference type="ARBA" id="ARBA00022695"/>
    </source>
</evidence>
<keyword evidence="4" id="KW-0808">Transferase</keyword>
<keyword evidence="6" id="KW-0443">Lipid metabolism</keyword>
<proteinExistence type="inferred from homology"/>
<sequence length="404" mass="45526">MTSQRESYEKHNIRILNSENKAEKESGKRPIRVWMDGSFDMLHLGHVAAMYEARAMGDRLIIGAQSDADVIQHKGPPVYPEGERFRLIQALKCVDEFVGAASYGTTIETLDKYHCDFCVHGADATLIASDTDVVKKLMEINRAKLVGRGAGPSTTIQIQRILQRLEAGQTRSGEVVERSNLKNDDIQSTQIHDTDERVYWPTATQIHAFTNGRGPLPGEKIVYVDGAFDLFNVGHLSFLEKAAEQGDYLLVGVHSDHVVKCRKDVPFPILSVMERALLVLSLKCVSDVIFGAPASITPEFLEYFKIDLVCRGKISTKDYGDGTDPYCVPKKMGIFKIIDSGNDITSHTIENRVLSKRLEEKGIFETEFKASRRRRKKLNVRKGRKKLNERQAREKKEEADRKES</sequence>
<evidence type="ECO:0000256" key="4">
    <source>
        <dbReference type="ARBA" id="ARBA00022679"/>
    </source>
</evidence>
<name>A0AAV4DCC8_9GAST</name>
<comment type="pathway">
    <text evidence="1">Lipid metabolism.</text>
</comment>
<evidence type="ECO:0000256" key="7">
    <source>
        <dbReference type="ARBA" id="ARBA00023209"/>
    </source>
</evidence>
<feature type="compositionally biased region" description="Basic and acidic residues" evidence="12">
    <location>
        <begin position="386"/>
        <end position="404"/>
    </location>
</feature>
<dbReference type="EC" id="2.7.7.14" evidence="10"/>
<evidence type="ECO:0000313" key="15">
    <source>
        <dbReference type="Proteomes" id="UP000735302"/>
    </source>
</evidence>
<feature type="domain" description="Cytidyltransferase-like" evidence="13">
    <location>
        <begin position="223"/>
        <end position="318"/>
    </location>
</feature>
<dbReference type="Pfam" id="PF01467">
    <property type="entry name" value="CTP_transf_like"/>
    <property type="match status" value="2"/>
</dbReference>
<keyword evidence="15" id="KW-1185">Reference proteome</keyword>
<dbReference type="EMBL" id="BLXT01007728">
    <property type="protein sequence ID" value="GFO41786.1"/>
    <property type="molecule type" value="Genomic_DNA"/>
</dbReference>